<organism evidence="2 3">
    <name type="scientific">Streptomyces boncukensis</name>
    <dbReference type="NCBI Taxonomy" id="2711219"/>
    <lineage>
        <taxon>Bacteria</taxon>
        <taxon>Bacillati</taxon>
        <taxon>Actinomycetota</taxon>
        <taxon>Actinomycetes</taxon>
        <taxon>Kitasatosporales</taxon>
        <taxon>Streptomycetaceae</taxon>
        <taxon>Streptomyces</taxon>
    </lineage>
</organism>
<proteinExistence type="predicted"/>
<keyword evidence="3" id="KW-1185">Reference proteome</keyword>
<dbReference type="EMBL" id="JAAKZZ010000624">
    <property type="protein sequence ID" value="NGO73107.1"/>
    <property type="molecule type" value="Genomic_DNA"/>
</dbReference>
<evidence type="ECO:0000313" key="2">
    <source>
        <dbReference type="EMBL" id="NGO73107.1"/>
    </source>
</evidence>
<accession>A0A6G4X8D1</accession>
<protein>
    <submittedName>
        <fullName evidence="2">Uncharacterized protein</fullName>
    </submittedName>
</protein>
<dbReference type="Proteomes" id="UP000477722">
    <property type="component" value="Unassembled WGS sequence"/>
</dbReference>
<reference evidence="2 3" key="1">
    <citation type="submission" date="2020-02" db="EMBL/GenBank/DDBJ databases">
        <title>Whole-genome analyses of novel actinobacteria.</title>
        <authorList>
            <person name="Sahin N."/>
            <person name="Tatar D."/>
        </authorList>
    </citation>
    <scope>NUCLEOTIDE SEQUENCE [LARGE SCALE GENOMIC DNA]</scope>
    <source>
        <strain evidence="2 3">SB3404</strain>
    </source>
</reference>
<feature type="compositionally biased region" description="Gly residues" evidence="1">
    <location>
        <begin position="64"/>
        <end position="73"/>
    </location>
</feature>
<comment type="caution">
    <text evidence="2">The sequence shown here is derived from an EMBL/GenBank/DDBJ whole genome shotgun (WGS) entry which is preliminary data.</text>
</comment>
<evidence type="ECO:0000256" key="1">
    <source>
        <dbReference type="SAM" id="MobiDB-lite"/>
    </source>
</evidence>
<evidence type="ECO:0000313" key="3">
    <source>
        <dbReference type="Proteomes" id="UP000477722"/>
    </source>
</evidence>
<dbReference type="RefSeq" id="WP_165302779.1">
    <property type="nucleotide sequence ID" value="NZ_JAAKZZ010000624.1"/>
</dbReference>
<name>A0A6G4X8D1_9ACTN</name>
<gene>
    <name evidence="2" type="ORF">G5C65_33180</name>
</gene>
<sequence>MKLVDLAESGTVPVSPVREAAIRRAGGLPVDLGDGRVQLVRRLDDVVPAEAPAEQKHALEGASADGGGSAAAA</sequence>
<dbReference type="AlphaFoldDB" id="A0A6G4X8D1"/>
<feature type="region of interest" description="Disordered" evidence="1">
    <location>
        <begin position="51"/>
        <end position="73"/>
    </location>
</feature>